<dbReference type="Gene3D" id="3.30.700.10">
    <property type="entry name" value="Glycoprotein, Type 4 Pilin"/>
    <property type="match status" value="1"/>
</dbReference>
<evidence type="ECO:0000313" key="3">
    <source>
        <dbReference type="EMBL" id="EAQ81351.1"/>
    </source>
</evidence>
<dbReference type="PROSITE" id="PS00409">
    <property type="entry name" value="PROKAR_NTER_METHYL"/>
    <property type="match status" value="1"/>
</dbReference>
<dbReference type="SUPFAM" id="SSF54523">
    <property type="entry name" value="Pili subunits"/>
    <property type="match status" value="1"/>
</dbReference>
<dbReference type="EMBL" id="AANZ01000005">
    <property type="protein sequence ID" value="EAQ81351.1"/>
    <property type="molecule type" value="Genomic_DNA"/>
</dbReference>
<dbReference type="HOGENOM" id="CLU_041661_0_0_0"/>
<name>A3ZQ78_9BACT</name>
<keyword evidence="1" id="KW-0472">Membrane</keyword>
<reference evidence="3 4" key="1">
    <citation type="submission" date="2006-02" db="EMBL/GenBank/DDBJ databases">
        <authorList>
            <person name="Amann R."/>
            <person name="Ferriera S."/>
            <person name="Johnson J."/>
            <person name="Kravitz S."/>
            <person name="Halpern A."/>
            <person name="Remington K."/>
            <person name="Beeson K."/>
            <person name="Tran B."/>
            <person name="Rogers Y.-H."/>
            <person name="Friedman R."/>
            <person name="Venter J.C."/>
        </authorList>
    </citation>
    <scope>NUCLEOTIDE SEQUENCE [LARGE SCALE GENOMIC DNA]</scope>
    <source>
        <strain evidence="3 4">DSM 3645</strain>
    </source>
</reference>
<feature type="transmembrane region" description="Helical" evidence="1">
    <location>
        <begin position="21"/>
        <end position="39"/>
    </location>
</feature>
<evidence type="ECO:0000256" key="1">
    <source>
        <dbReference type="SAM" id="Phobius"/>
    </source>
</evidence>
<protein>
    <recommendedName>
        <fullName evidence="2">DUF1559 domain-containing protein</fullName>
    </recommendedName>
</protein>
<keyword evidence="1" id="KW-1133">Transmembrane helix</keyword>
<dbReference type="InterPro" id="IPR027558">
    <property type="entry name" value="Pre_pil_HX9DG_C"/>
</dbReference>
<dbReference type="OrthoDB" id="267520at2"/>
<dbReference type="PANTHER" id="PTHR30093:SF2">
    <property type="entry name" value="TYPE II SECRETION SYSTEM PROTEIN H"/>
    <property type="match status" value="1"/>
</dbReference>
<dbReference type="NCBIfam" id="TIGR02532">
    <property type="entry name" value="IV_pilin_GFxxxE"/>
    <property type="match status" value="1"/>
</dbReference>
<dbReference type="AlphaFoldDB" id="A3ZQ78"/>
<dbReference type="Pfam" id="PF07596">
    <property type="entry name" value="SBP_bac_10"/>
    <property type="match status" value="1"/>
</dbReference>
<comment type="caution">
    <text evidence="3">The sequence shown here is derived from an EMBL/GenBank/DDBJ whole genome shotgun (WGS) entry which is preliminary data.</text>
</comment>
<keyword evidence="1" id="KW-0812">Transmembrane</keyword>
<feature type="domain" description="DUF1559" evidence="2">
    <location>
        <begin position="40"/>
        <end position="327"/>
    </location>
</feature>
<dbReference type="InterPro" id="IPR012902">
    <property type="entry name" value="N_methyl_site"/>
</dbReference>
<accession>A3ZQ78</accession>
<dbReference type="InterPro" id="IPR011453">
    <property type="entry name" value="DUF1559"/>
</dbReference>
<dbReference type="NCBIfam" id="TIGR04294">
    <property type="entry name" value="pre_pil_HX9DG"/>
    <property type="match status" value="1"/>
</dbReference>
<dbReference type="eggNOG" id="COG2165">
    <property type="taxonomic scope" value="Bacteria"/>
</dbReference>
<dbReference type="Pfam" id="PF07963">
    <property type="entry name" value="N_methyl"/>
    <property type="match status" value="1"/>
</dbReference>
<sequence length="343" mass="36821">MNVLVDRGRHFRRRGFTLVELLVVIAIIGVLIALLLPAVQQAREAARRMSCTNKLKQLGLALHNYHDTFSVFPPGNVMSAKRGSYPTNWCTWPASTAYNGAPWSVLILPQLEQGNLHAQVEMGSRFTGMADHSPTDDPNGSAANHAVFLTPNPAYQCPSDPNSASDANNSTYFGVMGGAIGNVATQKPDICSSGTDRYFFTEGILFVDSKISFRDVLDGSTNTYLVGETKYQLRPGGRAAASATYPNAYFGWASSVRSVDAGGGVAGVMTASRWQINSLAQDGSKIDTAFSNRGAQNGTMGSFHPGGCNANFADGSVRFMSQTMDLETHRVLGSRDEGVVTNF</sequence>
<evidence type="ECO:0000259" key="2">
    <source>
        <dbReference type="Pfam" id="PF07596"/>
    </source>
</evidence>
<dbReference type="InterPro" id="IPR045584">
    <property type="entry name" value="Pilin-like"/>
</dbReference>
<proteinExistence type="predicted"/>
<dbReference type="Proteomes" id="UP000004358">
    <property type="component" value="Unassembled WGS sequence"/>
</dbReference>
<organism evidence="3 4">
    <name type="scientific">Blastopirellula marina DSM 3645</name>
    <dbReference type="NCBI Taxonomy" id="314230"/>
    <lineage>
        <taxon>Bacteria</taxon>
        <taxon>Pseudomonadati</taxon>
        <taxon>Planctomycetota</taxon>
        <taxon>Planctomycetia</taxon>
        <taxon>Pirellulales</taxon>
        <taxon>Pirellulaceae</taxon>
        <taxon>Blastopirellula</taxon>
    </lineage>
</organism>
<evidence type="ECO:0000313" key="4">
    <source>
        <dbReference type="Proteomes" id="UP000004358"/>
    </source>
</evidence>
<dbReference type="PANTHER" id="PTHR30093">
    <property type="entry name" value="GENERAL SECRETION PATHWAY PROTEIN G"/>
    <property type="match status" value="1"/>
</dbReference>
<dbReference type="RefSeq" id="WP_002652540.1">
    <property type="nucleotide sequence ID" value="NZ_CH672376.1"/>
</dbReference>
<gene>
    <name evidence="3" type="ORF">DSM3645_23206</name>
</gene>
<dbReference type="STRING" id="314230.DSM3645_23206"/>